<dbReference type="SMART" id="SM00091">
    <property type="entry name" value="PAS"/>
    <property type="match status" value="1"/>
</dbReference>
<dbReference type="AlphaFoldDB" id="R7TGT5"/>
<evidence type="ECO:0000259" key="6">
    <source>
        <dbReference type="PROSITE" id="PS50112"/>
    </source>
</evidence>
<organism evidence="7">
    <name type="scientific">Capitella teleta</name>
    <name type="common">Polychaete worm</name>
    <dbReference type="NCBI Taxonomy" id="283909"/>
    <lineage>
        <taxon>Eukaryota</taxon>
        <taxon>Metazoa</taxon>
        <taxon>Spiralia</taxon>
        <taxon>Lophotrochozoa</taxon>
        <taxon>Annelida</taxon>
        <taxon>Polychaeta</taxon>
        <taxon>Sedentaria</taxon>
        <taxon>Scolecida</taxon>
        <taxon>Capitellidae</taxon>
        <taxon>Capitella</taxon>
    </lineage>
</organism>
<evidence type="ECO:0000313" key="7">
    <source>
        <dbReference type="EMBL" id="ELT93018.1"/>
    </source>
</evidence>
<dbReference type="InterPro" id="IPR035965">
    <property type="entry name" value="PAS-like_dom_sf"/>
</dbReference>
<dbReference type="EnsemblMetazoa" id="CapteT190538">
    <property type="protein sequence ID" value="CapteP190538"/>
    <property type="gene ID" value="CapteG190538"/>
</dbReference>
<feature type="compositionally biased region" description="Polar residues" evidence="5">
    <location>
        <begin position="337"/>
        <end position="355"/>
    </location>
</feature>
<dbReference type="Proteomes" id="UP000014760">
    <property type="component" value="Unassembled WGS sequence"/>
</dbReference>
<dbReference type="Pfam" id="PF14598">
    <property type="entry name" value="PAS_11"/>
    <property type="match status" value="1"/>
</dbReference>
<dbReference type="GO" id="GO:0003677">
    <property type="term" value="F:DNA binding"/>
    <property type="evidence" value="ECO:0007669"/>
    <property type="project" value="UniProtKB-KW"/>
</dbReference>
<keyword evidence="9" id="KW-1185">Reference proteome</keyword>
<dbReference type="OrthoDB" id="71302at2759"/>
<feature type="compositionally biased region" description="Polar residues" evidence="5">
    <location>
        <begin position="227"/>
        <end position="265"/>
    </location>
</feature>
<dbReference type="SUPFAM" id="SSF55785">
    <property type="entry name" value="PYP-like sensor domain (PAS domain)"/>
    <property type="match status" value="1"/>
</dbReference>
<reference evidence="7 9" key="2">
    <citation type="journal article" date="2013" name="Nature">
        <title>Insights into bilaterian evolution from three spiralian genomes.</title>
        <authorList>
            <person name="Simakov O."/>
            <person name="Marletaz F."/>
            <person name="Cho S.J."/>
            <person name="Edsinger-Gonzales E."/>
            <person name="Havlak P."/>
            <person name="Hellsten U."/>
            <person name="Kuo D.H."/>
            <person name="Larsson T."/>
            <person name="Lv J."/>
            <person name="Arendt D."/>
            <person name="Savage R."/>
            <person name="Osoegawa K."/>
            <person name="de Jong P."/>
            <person name="Grimwood J."/>
            <person name="Chapman J.A."/>
            <person name="Shapiro H."/>
            <person name="Aerts A."/>
            <person name="Otillar R.P."/>
            <person name="Terry A.Y."/>
            <person name="Boore J.L."/>
            <person name="Grigoriev I.V."/>
            <person name="Lindberg D.R."/>
            <person name="Seaver E.C."/>
            <person name="Weisblat D.A."/>
            <person name="Putnam N.H."/>
            <person name="Rokhsar D.S."/>
        </authorList>
    </citation>
    <scope>NUCLEOTIDE SEQUENCE</scope>
    <source>
        <strain evidence="7 9">I ESC-2004</strain>
    </source>
</reference>
<dbReference type="CDD" id="cd00130">
    <property type="entry name" value="PAS"/>
    <property type="match status" value="1"/>
</dbReference>
<dbReference type="GO" id="GO:0005634">
    <property type="term" value="C:nucleus"/>
    <property type="evidence" value="ECO:0007669"/>
    <property type="project" value="InterPro"/>
</dbReference>
<keyword evidence="3" id="KW-0804">Transcription</keyword>
<evidence type="ECO:0000256" key="5">
    <source>
        <dbReference type="SAM" id="MobiDB-lite"/>
    </source>
</evidence>
<reference evidence="8" key="3">
    <citation type="submission" date="2015-06" db="UniProtKB">
        <authorList>
            <consortium name="EnsemblMetazoa"/>
        </authorList>
    </citation>
    <scope>IDENTIFICATION</scope>
</reference>
<evidence type="ECO:0000313" key="8">
    <source>
        <dbReference type="EnsemblMetazoa" id="CapteP190538"/>
    </source>
</evidence>
<dbReference type="EMBL" id="AMQN01002748">
    <property type="status" value="NOT_ANNOTATED_CDS"/>
    <property type="molecule type" value="Genomic_DNA"/>
</dbReference>
<evidence type="ECO:0000256" key="3">
    <source>
        <dbReference type="ARBA" id="ARBA00023163"/>
    </source>
</evidence>
<keyword evidence="1" id="KW-0805">Transcription regulation</keyword>
<accession>R7TGT5</accession>
<dbReference type="PANTHER" id="PTHR23042">
    <property type="entry name" value="CIRCADIAN PROTEIN CLOCK/ARNT/BMAL/PAS"/>
    <property type="match status" value="1"/>
</dbReference>
<dbReference type="GO" id="GO:0003700">
    <property type="term" value="F:DNA-binding transcription factor activity"/>
    <property type="evidence" value="ECO:0007669"/>
    <property type="project" value="InterPro"/>
</dbReference>
<feature type="domain" description="PAS" evidence="6">
    <location>
        <begin position="130"/>
        <end position="179"/>
    </location>
</feature>
<dbReference type="InterPro" id="IPR000014">
    <property type="entry name" value="PAS"/>
</dbReference>
<keyword evidence="2" id="KW-0238">DNA-binding</keyword>
<dbReference type="EMBL" id="KB309928">
    <property type="protein sequence ID" value="ELT93018.1"/>
    <property type="molecule type" value="Genomic_DNA"/>
</dbReference>
<feature type="region of interest" description="Disordered" evidence="5">
    <location>
        <begin position="313"/>
        <end position="370"/>
    </location>
</feature>
<dbReference type="STRING" id="283909.R7TGT5"/>
<proteinExistence type="predicted"/>
<dbReference type="InterPro" id="IPR001067">
    <property type="entry name" value="Nuc_translocat"/>
</dbReference>
<evidence type="ECO:0000256" key="4">
    <source>
        <dbReference type="ARBA" id="ARBA00023242"/>
    </source>
</evidence>
<evidence type="ECO:0000256" key="1">
    <source>
        <dbReference type="ARBA" id="ARBA00023015"/>
    </source>
</evidence>
<reference evidence="9" key="1">
    <citation type="submission" date="2012-12" db="EMBL/GenBank/DDBJ databases">
        <authorList>
            <person name="Hellsten U."/>
            <person name="Grimwood J."/>
            <person name="Chapman J.A."/>
            <person name="Shapiro H."/>
            <person name="Aerts A."/>
            <person name="Otillar R.P."/>
            <person name="Terry A.Y."/>
            <person name="Boore J.L."/>
            <person name="Simakov O."/>
            <person name="Marletaz F."/>
            <person name="Cho S.-J."/>
            <person name="Edsinger-Gonzales E."/>
            <person name="Havlak P."/>
            <person name="Kuo D.-H."/>
            <person name="Larsson T."/>
            <person name="Lv J."/>
            <person name="Arendt D."/>
            <person name="Savage R."/>
            <person name="Osoegawa K."/>
            <person name="de Jong P."/>
            <person name="Lindberg D.R."/>
            <person name="Seaver E.C."/>
            <person name="Weisblat D.A."/>
            <person name="Putnam N.H."/>
            <person name="Grigoriev I.V."/>
            <person name="Rokhsar D.S."/>
        </authorList>
    </citation>
    <scope>NUCLEOTIDE SEQUENCE</scope>
    <source>
        <strain evidence="9">I ESC-2004</strain>
    </source>
</reference>
<name>R7TGT5_CAPTE</name>
<dbReference type="GO" id="GO:0005667">
    <property type="term" value="C:transcription regulator complex"/>
    <property type="evidence" value="ECO:0007669"/>
    <property type="project" value="InterPro"/>
</dbReference>
<dbReference type="InterPro" id="IPR050933">
    <property type="entry name" value="Circadian_TF"/>
</dbReference>
<gene>
    <name evidence="7" type="ORF">CAPTEDRAFT_190538</name>
</gene>
<evidence type="ECO:0000313" key="9">
    <source>
        <dbReference type="Proteomes" id="UP000014760"/>
    </source>
</evidence>
<dbReference type="GO" id="GO:0005737">
    <property type="term" value="C:cytoplasm"/>
    <property type="evidence" value="ECO:0007669"/>
    <property type="project" value="InterPro"/>
</dbReference>
<keyword evidence="4" id="KW-0539">Nucleus</keyword>
<dbReference type="PRINTS" id="PR00785">
    <property type="entry name" value="NCTRNSLOCATR"/>
</dbReference>
<dbReference type="Gene3D" id="3.30.450.20">
    <property type="entry name" value="PAS domain"/>
    <property type="match status" value="2"/>
</dbReference>
<dbReference type="OMA" id="DDIMEMA"/>
<dbReference type="PROSITE" id="PS50112">
    <property type="entry name" value="PAS"/>
    <property type="match status" value="1"/>
</dbReference>
<feature type="region of interest" description="Disordered" evidence="5">
    <location>
        <begin position="227"/>
        <end position="275"/>
    </location>
</feature>
<dbReference type="NCBIfam" id="TIGR00229">
    <property type="entry name" value="sensory_box"/>
    <property type="match status" value="1"/>
</dbReference>
<sequence>MMPVKAEVPHKQSQFCSGARRSFFCRMKAGSDPTPPSKTKRDSDIDLNCRRRRTDRKQFSVIHCSGYIKSWSRAKMGIEEDNEADSDGCDLSCLVAVGHLQQPVLPRPVANLSDTSAIRPNEFCARHTLDGKFSYVDQRVTAILGYLPQELLGTSAYEYYHFADIPHLSESHKAALKSREKMETSPYRFKAKSGSFVQMKTRLYSFVNPWTKEMEYLVCSNSVILTQDSSQPGEGESSQYSQEMDNQQGMLPQSNMPSSKISPSQDWAKGSQPGVGKIGRTIMDEILKDCAPSSANPGPSLFKINKNLDAAKNGKKDGLSRASGASNSPFKVPRNVNMHQSFAAGSQGDVNTGNSGLEPDFMSDSTSDATDSDEAAMAIIMSLLEADAGLGGPVDFSDLPWPL</sequence>
<evidence type="ECO:0000256" key="2">
    <source>
        <dbReference type="ARBA" id="ARBA00023125"/>
    </source>
</evidence>
<dbReference type="HOGENOM" id="CLU_011864_2_0_1"/>
<protein>
    <recommendedName>
        <fullName evidence="6">PAS domain-containing protein</fullName>
    </recommendedName>
</protein>